<evidence type="ECO:0000256" key="2">
    <source>
        <dbReference type="ARBA" id="ARBA00012438"/>
    </source>
</evidence>
<dbReference type="eggNOG" id="COG4585">
    <property type="taxonomic scope" value="Bacteria"/>
</dbReference>
<proteinExistence type="predicted"/>
<keyword evidence="9" id="KW-1185">Reference proteome</keyword>
<keyword evidence="4" id="KW-0418">Kinase</keyword>
<dbReference type="InterPro" id="IPR036890">
    <property type="entry name" value="HATPase_C_sf"/>
</dbReference>
<evidence type="ECO:0000256" key="1">
    <source>
        <dbReference type="ARBA" id="ARBA00000085"/>
    </source>
</evidence>
<dbReference type="SUPFAM" id="SSF55874">
    <property type="entry name" value="ATPase domain of HSP90 chaperone/DNA topoisomerase II/histidine kinase"/>
    <property type="match status" value="1"/>
</dbReference>
<feature type="transmembrane region" description="Helical" evidence="6">
    <location>
        <begin position="94"/>
        <end position="114"/>
    </location>
</feature>
<dbReference type="EC" id="2.7.13.3" evidence="2"/>
<dbReference type="GO" id="GO:0000160">
    <property type="term" value="P:phosphorelay signal transduction system"/>
    <property type="evidence" value="ECO:0007669"/>
    <property type="project" value="UniProtKB-KW"/>
</dbReference>
<dbReference type="EMBL" id="CP002786">
    <property type="protein sequence ID" value="AEF42967.1"/>
    <property type="molecule type" value="Genomic_DNA"/>
</dbReference>
<evidence type="ECO:0000313" key="9">
    <source>
        <dbReference type="Proteomes" id="UP000009235"/>
    </source>
</evidence>
<dbReference type="OrthoDB" id="3534856at2"/>
<organism evidence="8 9">
    <name type="scientific">Hoyosella subflava (strain DSM 45089 / JCM 17490 / NBRC 109087 / DQS3-9A1)</name>
    <name type="common">Amycolicicoccus subflavus</name>
    <dbReference type="NCBI Taxonomy" id="443218"/>
    <lineage>
        <taxon>Bacteria</taxon>
        <taxon>Bacillati</taxon>
        <taxon>Actinomycetota</taxon>
        <taxon>Actinomycetes</taxon>
        <taxon>Mycobacteriales</taxon>
        <taxon>Hoyosellaceae</taxon>
        <taxon>Hoyosella</taxon>
    </lineage>
</organism>
<evidence type="ECO:0000256" key="3">
    <source>
        <dbReference type="ARBA" id="ARBA00022679"/>
    </source>
</evidence>
<dbReference type="Pfam" id="PF02518">
    <property type="entry name" value="HATPase_c"/>
    <property type="match status" value="1"/>
</dbReference>
<gene>
    <name evidence="8" type="ordered locus">AS9A_4535</name>
</gene>
<comment type="catalytic activity">
    <reaction evidence="1">
        <text>ATP + protein L-histidine = ADP + protein N-phospho-L-histidine.</text>
        <dbReference type="EC" id="2.7.13.3"/>
    </reaction>
</comment>
<feature type="transmembrane region" description="Helical" evidence="6">
    <location>
        <begin position="63"/>
        <end position="87"/>
    </location>
</feature>
<dbReference type="Gene3D" id="3.30.565.10">
    <property type="entry name" value="Histidine kinase-like ATPase, C-terminal domain"/>
    <property type="match status" value="1"/>
</dbReference>
<evidence type="ECO:0000256" key="5">
    <source>
        <dbReference type="ARBA" id="ARBA00023012"/>
    </source>
</evidence>
<feature type="transmembrane region" description="Helical" evidence="6">
    <location>
        <begin position="147"/>
        <end position="166"/>
    </location>
</feature>
<dbReference type="AlphaFoldDB" id="F6ENW0"/>
<dbReference type="InterPro" id="IPR003594">
    <property type="entry name" value="HATPase_dom"/>
</dbReference>
<accession>F6ENW0</accession>
<dbReference type="Proteomes" id="UP000009235">
    <property type="component" value="Chromosome"/>
</dbReference>
<sequence>MSTAVLAKPHSQEQSAAAETEPITPAAYHKVFRTFALVLGVAGVSLGLLNQQRVTRELEILPMWWSIPALSAVFASTLVLALTAYFAPIRILCVLLRTISIGYVLALITWPLAYSGPPLEDDFRCWLWSVNALAAMAAAVAWPPRIALPYLALIPAGSVLLNAYAAEHAEWGNVIEDIAMATTAATVYVSMGLIGLNTGWRLDEIKASAQARAAKAAATAARNQERERIDGLIHDGVISTLLNASQGGDTAVLARQSRRTLDQIDGLRAGVEAARAFRGSEAVAYLRSAAMDISEDVIVNLDAPREMDSFTIPAHAVRAIGAGLAEALTNSIRHADVPGRTTHRTVSISMYPERCRVSVHDNGRGFDPRSIPADRLGLAVSIRGRMARVPGGSSRVESTPGGGTNVTLFWRSSDD</sequence>
<keyword evidence="6" id="KW-1133">Transmembrane helix</keyword>
<evidence type="ECO:0000259" key="7">
    <source>
        <dbReference type="Pfam" id="PF02518"/>
    </source>
</evidence>
<keyword evidence="6" id="KW-0472">Membrane</keyword>
<feature type="domain" description="Histidine kinase/HSP90-like ATPase" evidence="7">
    <location>
        <begin position="324"/>
        <end position="410"/>
    </location>
</feature>
<evidence type="ECO:0000256" key="6">
    <source>
        <dbReference type="SAM" id="Phobius"/>
    </source>
</evidence>
<dbReference type="STRING" id="443218.AS9A_4535"/>
<feature type="transmembrane region" description="Helical" evidence="6">
    <location>
        <begin position="178"/>
        <end position="196"/>
    </location>
</feature>
<dbReference type="HOGENOM" id="CLU_048261_1_0_11"/>
<protein>
    <recommendedName>
        <fullName evidence="2">histidine kinase</fullName>
        <ecNumber evidence="2">2.7.13.3</ecNumber>
    </recommendedName>
</protein>
<dbReference type="RefSeq" id="WP_013809315.1">
    <property type="nucleotide sequence ID" value="NC_015564.1"/>
</dbReference>
<dbReference type="PANTHER" id="PTHR24421:SF10">
    <property type="entry name" value="NITRATE_NITRITE SENSOR PROTEIN NARQ"/>
    <property type="match status" value="1"/>
</dbReference>
<feature type="transmembrane region" description="Helical" evidence="6">
    <location>
        <begin position="31"/>
        <end position="51"/>
    </location>
</feature>
<dbReference type="CDD" id="cd16917">
    <property type="entry name" value="HATPase_UhpB-NarQ-NarX-like"/>
    <property type="match status" value="1"/>
</dbReference>
<reference evidence="8 9" key="1">
    <citation type="journal article" date="2011" name="J. Bacteriol.">
        <title>Complete genome sequence of Amycolicicoccus subflavus DQS3-9A1T, an actinomycete isolated from crude oil-polluted soil.</title>
        <authorList>
            <person name="Cai M."/>
            <person name="Chen W.M."/>
            <person name="Nie Y."/>
            <person name="Chi C.Q."/>
            <person name="Wang Y.N."/>
            <person name="Tang Y.Q."/>
            <person name="Li G.Y."/>
            <person name="Wu X.L."/>
        </authorList>
    </citation>
    <scope>NUCLEOTIDE SEQUENCE [LARGE SCALE GENOMIC DNA]</scope>
    <source>
        <strain evidence="9">DSM 45089 / DQS3-9A1</strain>
    </source>
</reference>
<keyword evidence="3" id="KW-0808">Transferase</keyword>
<name>F6ENW0_HOYSD</name>
<evidence type="ECO:0000313" key="8">
    <source>
        <dbReference type="EMBL" id="AEF42967.1"/>
    </source>
</evidence>
<dbReference type="KEGG" id="asd:AS9A_4535"/>
<dbReference type="GO" id="GO:0004673">
    <property type="term" value="F:protein histidine kinase activity"/>
    <property type="evidence" value="ECO:0007669"/>
    <property type="project" value="UniProtKB-EC"/>
</dbReference>
<dbReference type="PANTHER" id="PTHR24421">
    <property type="entry name" value="NITRATE/NITRITE SENSOR PROTEIN NARX-RELATED"/>
    <property type="match status" value="1"/>
</dbReference>
<keyword evidence="5" id="KW-0902">Two-component regulatory system</keyword>
<dbReference type="InterPro" id="IPR050482">
    <property type="entry name" value="Sensor_HK_TwoCompSys"/>
</dbReference>
<evidence type="ECO:0000256" key="4">
    <source>
        <dbReference type="ARBA" id="ARBA00022777"/>
    </source>
</evidence>
<keyword evidence="6" id="KW-0812">Transmembrane</keyword>